<dbReference type="AlphaFoldDB" id="A0A0L8I9D8"/>
<gene>
    <name evidence="1" type="ORF">OCBIM_22027182mg</name>
</gene>
<dbReference type="EMBL" id="KQ416213">
    <property type="protein sequence ID" value="KOF98118.1"/>
    <property type="molecule type" value="Genomic_DNA"/>
</dbReference>
<proteinExistence type="predicted"/>
<dbReference type="EMBL" id="KQ416213">
    <property type="protein sequence ID" value="KOF98117.1"/>
    <property type="molecule type" value="Genomic_DNA"/>
</dbReference>
<reference evidence="1" key="1">
    <citation type="submission" date="2015-07" db="EMBL/GenBank/DDBJ databases">
        <title>MeaNS - Measles Nucleotide Surveillance Program.</title>
        <authorList>
            <person name="Tran T."/>
            <person name="Druce J."/>
        </authorList>
    </citation>
    <scope>NUCLEOTIDE SEQUENCE</scope>
    <source>
        <strain evidence="1">UCB-OBI-ISO-001</strain>
        <tissue evidence="1">Gonad</tissue>
    </source>
</reference>
<protein>
    <submittedName>
        <fullName evidence="1">Uncharacterized protein</fullName>
    </submittedName>
</protein>
<name>A0A0L8I9D8_OCTBM</name>
<organism evidence="1">
    <name type="scientific">Octopus bimaculoides</name>
    <name type="common">California two-spotted octopus</name>
    <dbReference type="NCBI Taxonomy" id="37653"/>
    <lineage>
        <taxon>Eukaryota</taxon>
        <taxon>Metazoa</taxon>
        <taxon>Spiralia</taxon>
        <taxon>Lophotrochozoa</taxon>
        <taxon>Mollusca</taxon>
        <taxon>Cephalopoda</taxon>
        <taxon>Coleoidea</taxon>
        <taxon>Octopodiformes</taxon>
        <taxon>Octopoda</taxon>
        <taxon>Incirrata</taxon>
        <taxon>Octopodidae</taxon>
        <taxon>Octopus</taxon>
    </lineage>
</organism>
<dbReference type="EMBL" id="KQ416213">
    <property type="protein sequence ID" value="KOF98119.1"/>
    <property type="molecule type" value="Genomic_DNA"/>
</dbReference>
<accession>A0A0L8I9D8</accession>
<evidence type="ECO:0000313" key="1">
    <source>
        <dbReference type="EMBL" id="KOF98118.1"/>
    </source>
</evidence>
<sequence>MYSRPYLLPNVAEFSPSYSRSYRHASSSSSSVKLPPLKLSTSKNLSVLKSSSSFLSTSVNLPSPNTFPLCSVSPPALSESVSSLPKICKTSDDYLDTIKRRAHYFTLFRNPTPGTTPKIPAESKIRLNRKLYPLLTQKFNQKKVVKFDPLETVYEIPTLEELQSEKKELKRPTHRRKS</sequence>